<dbReference type="InterPro" id="IPR043972">
    <property type="entry name" value="FUZ/MON1/HPS1_longin_1"/>
</dbReference>
<keyword evidence="9" id="KW-1185">Reference proteome</keyword>
<comment type="similarity">
    <text evidence="3">Belongs to the MON1/SAND family.</text>
</comment>
<keyword evidence="3" id="KW-0472">Membrane</keyword>
<dbReference type="GO" id="GO:0000329">
    <property type="term" value="C:fungal-type vacuole membrane"/>
    <property type="evidence" value="ECO:0007669"/>
    <property type="project" value="TreeGrafter"/>
</dbReference>
<feature type="compositionally biased region" description="Acidic residues" evidence="4">
    <location>
        <begin position="29"/>
        <end position="39"/>
    </location>
</feature>
<feature type="domain" description="FUZ/MON1/HPS1 third Longin" evidence="7">
    <location>
        <begin position="414"/>
        <end position="513"/>
    </location>
</feature>
<feature type="compositionally biased region" description="Low complexity" evidence="4">
    <location>
        <begin position="92"/>
        <end position="106"/>
    </location>
</feature>
<organism evidence="8 9">
    <name type="scientific">Rhizophlyctis rosea</name>
    <dbReference type="NCBI Taxonomy" id="64517"/>
    <lineage>
        <taxon>Eukaryota</taxon>
        <taxon>Fungi</taxon>
        <taxon>Fungi incertae sedis</taxon>
        <taxon>Chytridiomycota</taxon>
        <taxon>Chytridiomycota incertae sedis</taxon>
        <taxon>Chytridiomycetes</taxon>
        <taxon>Rhizophlyctidales</taxon>
        <taxon>Rhizophlyctidaceae</taxon>
        <taxon>Rhizophlyctis</taxon>
    </lineage>
</organism>
<keyword evidence="3" id="KW-0813">Transport</keyword>
<comment type="subcellular location">
    <subcellularLocation>
        <location evidence="3">Endosome</location>
        <location evidence="3">Multivesicular body membrane</location>
        <topology evidence="3">Peripheral membrane protein</topology>
    </subcellularLocation>
    <subcellularLocation>
        <location evidence="1 3">Prevacuolar compartment membrane</location>
        <topology evidence="1 3">Peripheral membrane protein</topology>
    </subcellularLocation>
    <subcellularLocation>
        <location evidence="3">Vacuole membrane</location>
        <topology evidence="3">Peripheral membrane protein</topology>
    </subcellularLocation>
</comment>
<dbReference type="InterPro" id="IPR011012">
    <property type="entry name" value="Longin-like_dom_sf"/>
</dbReference>
<comment type="caution">
    <text evidence="8">The sequence shown here is derived from an EMBL/GenBank/DDBJ whole genome shotgun (WGS) entry which is preliminary data.</text>
</comment>
<dbReference type="InterPro" id="IPR043970">
    <property type="entry name" value="FUZ/MON1/HPS1_longin_3"/>
</dbReference>
<accession>A0AAD5SLH8</accession>
<reference evidence="8" key="1">
    <citation type="submission" date="2020-05" db="EMBL/GenBank/DDBJ databases">
        <title>Phylogenomic resolution of chytrid fungi.</title>
        <authorList>
            <person name="Stajich J.E."/>
            <person name="Amses K."/>
            <person name="Simmons R."/>
            <person name="Seto K."/>
            <person name="Myers J."/>
            <person name="Bonds A."/>
            <person name="Quandt C.A."/>
            <person name="Barry K."/>
            <person name="Liu P."/>
            <person name="Grigoriev I."/>
            <person name="Longcore J.E."/>
            <person name="James T.Y."/>
        </authorList>
    </citation>
    <scope>NUCLEOTIDE SEQUENCE</scope>
    <source>
        <strain evidence="8">JEL0318</strain>
    </source>
</reference>
<keyword evidence="3" id="KW-0653">Protein transport</keyword>
<name>A0AAD5SLH8_9FUNG</name>
<feature type="compositionally biased region" description="Polar residues" evidence="4">
    <location>
        <begin position="12"/>
        <end position="24"/>
    </location>
</feature>
<dbReference type="Pfam" id="PF19036">
    <property type="entry name" value="Fuz_longin_1"/>
    <property type="match status" value="1"/>
</dbReference>
<dbReference type="Proteomes" id="UP001212841">
    <property type="component" value="Unassembled WGS sequence"/>
</dbReference>
<sequence>MADQLLEPGTPPDSQLGLTFSPFLSSAIDETDTDDDIDSQQEAQPQGPSQSSPTAAESSEEENGSEPAVPIKGGGCSPPLQPDDLSQDNHFSTRASTSTSLARSSSVRNAEHGEEDPTSGAWTKHRKHFFILSSAGKPIYSRHGDESKLSTFMGVVQAIWSFFASEDDSIRCLTAGKHKFVFSAKGPLYLLAVSSIGESEIQLRNQLQYLYSQILFILTSAQLTKIFETRNNYDLRNLISGTETFLDELCNRFQRTSGYFLGGIECLKMPSKLRMKIGDVLSKDPPKDLLFGMLVAREKLVTLIRPKRYSLTPSDLHLIINMINSSTSFRSVESWTPICLPKFNNRQFLHTYICFLGEDLCLVLLSQNRDAFFELSEYKSRIVEGLESTGIVDGIMDALNSDPYHIFELGIPAVRHFVFKSKLWVQYSEPGVSAPYTDGEEYRRLLREFQYSMSKLHSREVGARTVFHVTGSESILSLATQQYELFAAFSPLITSSSALAAATEIQKWIKKNEDSLFISSAPVF</sequence>
<feature type="domain" description="FUZ/MON1/HPS1 first Longin" evidence="5">
    <location>
        <begin position="127"/>
        <end position="249"/>
    </location>
</feature>
<feature type="region of interest" description="Disordered" evidence="4">
    <location>
        <begin position="1"/>
        <end position="121"/>
    </location>
</feature>
<evidence type="ECO:0000313" key="8">
    <source>
        <dbReference type="EMBL" id="KAJ3053009.1"/>
    </source>
</evidence>
<feature type="domain" description="FUZ/MON1/HPS1 second Longin" evidence="6">
    <location>
        <begin position="287"/>
        <end position="384"/>
    </location>
</feature>
<dbReference type="GO" id="GO:0016192">
    <property type="term" value="P:vesicle-mediated transport"/>
    <property type="evidence" value="ECO:0007669"/>
    <property type="project" value="InterPro"/>
</dbReference>
<dbReference type="PANTHER" id="PTHR13027">
    <property type="entry name" value="SAND PROTEIN-RELATED"/>
    <property type="match status" value="1"/>
</dbReference>
<keyword evidence="3" id="KW-0926">Vacuole</keyword>
<evidence type="ECO:0000259" key="6">
    <source>
        <dbReference type="Pfam" id="PF19037"/>
    </source>
</evidence>
<gene>
    <name evidence="8" type="primary">MON1B</name>
    <name evidence="8" type="ORF">HK097_005236</name>
</gene>
<dbReference type="InterPro" id="IPR043971">
    <property type="entry name" value="FUZ/MON1/HPS1_longin_2"/>
</dbReference>
<dbReference type="GO" id="GO:0006914">
    <property type="term" value="P:autophagy"/>
    <property type="evidence" value="ECO:0007669"/>
    <property type="project" value="UniProtKB-UniRule"/>
</dbReference>
<dbReference type="InterPro" id="IPR004353">
    <property type="entry name" value="Mon1"/>
</dbReference>
<comment type="function">
    <text evidence="3">Required for multiple vacuole delivery pathways including the cytoplasm to vacuole transport (Cvt), autophagy, pexophagy and endocytosis.</text>
</comment>
<evidence type="ECO:0000313" key="9">
    <source>
        <dbReference type="Proteomes" id="UP001212841"/>
    </source>
</evidence>
<dbReference type="AlphaFoldDB" id="A0AAD5SLH8"/>
<keyword evidence="3" id="KW-0072">Autophagy</keyword>
<protein>
    <recommendedName>
        <fullName evidence="2 3">Vacuolar fusion protein MON1</fullName>
    </recommendedName>
</protein>
<dbReference type="SUPFAM" id="SSF64356">
    <property type="entry name" value="SNARE-like"/>
    <property type="match status" value="1"/>
</dbReference>
<dbReference type="PANTHER" id="PTHR13027:SF7">
    <property type="entry name" value="VACUOLAR FUSION PROTEIN MON1 HOMOLOG"/>
    <property type="match status" value="1"/>
</dbReference>
<dbReference type="GO" id="GO:0006623">
    <property type="term" value="P:protein targeting to vacuole"/>
    <property type="evidence" value="ECO:0007669"/>
    <property type="project" value="UniProtKB-UniRule"/>
</dbReference>
<dbReference type="PRINTS" id="PR01546">
    <property type="entry name" value="YEAST73DUF"/>
</dbReference>
<evidence type="ECO:0000256" key="1">
    <source>
        <dbReference type="ARBA" id="ARBA00004380"/>
    </source>
</evidence>
<dbReference type="GO" id="GO:0035658">
    <property type="term" value="C:Mon1-Ccz1 complex"/>
    <property type="evidence" value="ECO:0007669"/>
    <property type="project" value="TreeGrafter"/>
</dbReference>
<evidence type="ECO:0000256" key="2">
    <source>
        <dbReference type="ARBA" id="ARBA00018132"/>
    </source>
</evidence>
<evidence type="ECO:0000256" key="4">
    <source>
        <dbReference type="SAM" id="MobiDB-lite"/>
    </source>
</evidence>
<feature type="compositionally biased region" description="Low complexity" evidence="4">
    <location>
        <begin position="40"/>
        <end position="57"/>
    </location>
</feature>
<evidence type="ECO:0000259" key="5">
    <source>
        <dbReference type="Pfam" id="PF19036"/>
    </source>
</evidence>
<keyword evidence="3" id="KW-0967">Endosome</keyword>
<dbReference type="Pfam" id="PF19038">
    <property type="entry name" value="Fuz_longin_3"/>
    <property type="match status" value="1"/>
</dbReference>
<dbReference type="Pfam" id="PF19037">
    <property type="entry name" value="Fuz_longin_2"/>
    <property type="match status" value="1"/>
</dbReference>
<dbReference type="EMBL" id="JADGJD010000246">
    <property type="protein sequence ID" value="KAJ3053009.1"/>
    <property type="molecule type" value="Genomic_DNA"/>
</dbReference>
<dbReference type="GO" id="GO:0032585">
    <property type="term" value="C:multivesicular body membrane"/>
    <property type="evidence" value="ECO:0007669"/>
    <property type="project" value="UniProtKB-SubCell"/>
</dbReference>
<proteinExistence type="inferred from homology"/>
<evidence type="ECO:0000259" key="7">
    <source>
        <dbReference type="Pfam" id="PF19038"/>
    </source>
</evidence>
<evidence type="ECO:0000256" key="3">
    <source>
        <dbReference type="RuleBase" id="RU367048"/>
    </source>
</evidence>